<gene>
    <name evidence="2" type="ORF">CSSPTR1EN2_LOCUS17305</name>
</gene>
<feature type="region of interest" description="Disordered" evidence="1">
    <location>
        <begin position="1"/>
        <end position="25"/>
    </location>
</feature>
<sequence length="157" mass="17487">MGSAAAPGPGRPAPKRQSLCGSTVQQRSHAVEVRQGYGMLVIKAGRNSFWNVHKSGSLALAIDPIQNRLWDKGRIYLGEKTSQDFVMPDALPSPERSENQQCSHVLPRQKRYTVTLKSSNQKDVCCSKHLQTVQQRSKFPSPKNLLSLKYPKRGMSL</sequence>
<keyword evidence="3" id="KW-1185">Reference proteome</keyword>
<accession>A0ABP0ULB1</accession>
<dbReference type="EMBL" id="OZ019896">
    <property type="protein sequence ID" value="CAK9224385.1"/>
    <property type="molecule type" value="Genomic_DNA"/>
</dbReference>
<dbReference type="Proteomes" id="UP001497512">
    <property type="component" value="Chromosome 4"/>
</dbReference>
<proteinExistence type="predicted"/>
<evidence type="ECO:0000256" key="1">
    <source>
        <dbReference type="SAM" id="MobiDB-lite"/>
    </source>
</evidence>
<name>A0ABP0ULB1_9BRYO</name>
<reference evidence="2" key="1">
    <citation type="submission" date="2024-02" db="EMBL/GenBank/DDBJ databases">
        <authorList>
            <consortium name="ELIXIR-Norway"/>
            <consortium name="Elixir Norway"/>
        </authorList>
    </citation>
    <scope>NUCLEOTIDE SEQUENCE</scope>
</reference>
<protein>
    <submittedName>
        <fullName evidence="2">Uncharacterized protein</fullName>
    </submittedName>
</protein>
<evidence type="ECO:0000313" key="2">
    <source>
        <dbReference type="EMBL" id="CAK9224385.1"/>
    </source>
</evidence>
<organism evidence="2 3">
    <name type="scientific">Sphagnum troendelagicum</name>
    <dbReference type="NCBI Taxonomy" id="128251"/>
    <lineage>
        <taxon>Eukaryota</taxon>
        <taxon>Viridiplantae</taxon>
        <taxon>Streptophyta</taxon>
        <taxon>Embryophyta</taxon>
        <taxon>Bryophyta</taxon>
        <taxon>Sphagnophytina</taxon>
        <taxon>Sphagnopsida</taxon>
        <taxon>Sphagnales</taxon>
        <taxon>Sphagnaceae</taxon>
        <taxon>Sphagnum</taxon>
    </lineage>
</organism>
<evidence type="ECO:0000313" key="3">
    <source>
        <dbReference type="Proteomes" id="UP001497512"/>
    </source>
</evidence>